<organism evidence="2 3">
    <name type="scientific">Paenibacillus montaniterrae</name>
    <dbReference type="NCBI Taxonomy" id="429341"/>
    <lineage>
        <taxon>Bacteria</taxon>
        <taxon>Bacillati</taxon>
        <taxon>Bacillota</taxon>
        <taxon>Bacilli</taxon>
        <taxon>Bacillales</taxon>
        <taxon>Paenibacillaceae</taxon>
        <taxon>Paenibacillus</taxon>
    </lineage>
</organism>
<feature type="transmembrane region" description="Helical" evidence="1">
    <location>
        <begin position="32"/>
        <end position="50"/>
    </location>
</feature>
<dbReference type="Proteomes" id="UP000683139">
    <property type="component" value="Unassembled WGS sequence"/>
</dbReference>
<evidence type="ECO:0000313" key="3">
    <source>
        <dbReference type="Proteomes" id="UP000683139"/>
    </source>
</evidence>
<dbReference type="EMBL" id="BOSE01000001">
    <property type="protein sequence ID" value="GIP15163.1"/>
    <property type="molecule type" value="Genomic_DNA"/>
</dbReference>
<dbReference type="AlphaFoldDB" id="A0A919YJR3"/>
<evidence type="ECO:0000256" key="1">
    <source>
        <dbReference type="SAM" id="Phobius"/>
    </source>
</evidence>
<accession>A0A919YJR3</accession>
<keyword evidence="1" id="KW-1133">Transmembrane helix</keyword>
<evidence type="ECO:0000313" key="2">
    <source>
        <dbReference type="EMBL" id="GIP15163.1"/>
    </source>
</evidence>
<keyword evidence="1" id="KW-0812">Transmembrane</keyword>
<feature type="transmembrane region" description="Helical" evidence="1">
    <location>
        <begin position="87"/>
        <end position="108"/>
    </location>
</feature>
<keyword evidence="1" id="KW-0472">Membrane</keyword>
<feature type="transmembrane region" description="Helical" evidence="1">
    <location>
        <begin position="62"/>
        <end position="80"/>
    </location>
</feature>
<dbReference type="RefSeq" id="WP_213513344.1">
    <property type="nucleotide sequence ID" value="NZ_BOSE01000001.1"/>
</dbReference>
<reference evidence="2" key="1">
    <citation type="submission" date="2021-03" db="EMBL/GenBank/DDBJ databases">
        <title>Antimicrobial resistance genes in bacteria isolated from Japanese honey, and their potential for conferring macrolide and lincosamide resistance in the American foulbrood pathogen Paenibacillus larvae.</title>
        <authorList>
            <person name="Okamoto M."/>
            <person name="Kumagai M."/>
            <person name="Kanamori H."/>
            <person name="Takamatsu D."/>
        </authorList>
    </citation>
    <scope>NUCLEOTIDE SEQUENCE</scope>
    <source>
        <strain evidence="2">J40TS1</strain>
    </source>
</reference>
<protein>
    <submittedName>
        <fullName evidence="2">Uncharacterized protein</fullName>
    </submittedName>
</protein>
<comment type="caution">
    <text evidence="2">The sequence shown here is derived from an EMBL/GenBank/DDBJ whole genome shotgun (WGS) entry which is preliminary data.</text>
</comment>
<feature type="transmembrane region" description="Helical" evidence="1">
    <location>
        <begin position="141"/>
        <end position="158"/>
    </location>
</feature>
<feature type="transmembrane region" description="Helical" evidence="1">
    <location>
        <begin position="114"/>
        <end position="134"/>
    </location>
</feature>
<feature type="transmembrane region" description="Helical" evidence="1">
    <location>
        <begin position="178"/>
        <end position="202"/>
    </location>
</feature>
<gene>
    <name evidence="2" type="ORF">J40TS1_08050</name>
</gene>
<feature type="transmembrane region" description="Helical" evidence="1">
    <location>
        <begin position="6"/>
        <end position="25"/>
    </location>
</feature>
<sequence>MIDGYWTALSTIMLFILLLTGWGGWINKRLKLVLLLPSIAFIWLAGFNQWHVQLELGNKVLLINLSFAAVSLLLLIYVLLQSPKLDIQLIALYTAVLGLGLTMVRAFIMFSPWAGAHIPYWYVPLLGGILLGLLKLSVAELAFITYGGTALAEILLIWQQRGEYKGAIANLQWWDMIALSLLSIIVVKLIAAMLHKITLLFAQMLGKRMKS</sequence>
<name>A0A919YJR3_9BACL</name>
<proteinExistence type="predicted"/>
<keyword evidence="3" id="KW-1185">Reference proteome</keyword>